<dbReference type="PANTHER" id="PTHR43280:SF2">
    <property type="entry name" value="HTH-TYPE TRANSCRIPTIONAL REGULATOR EXSA"/>
    <property type="match status" value="1"/>
</dbReference>
<evidence type="ECO:0000313" key="5">
    <source>
        <dbReference type="EMBL" id="BAC94983.1"/>
    </source>
</evidence>
<accession>Q7MJE3</accession>
<dbReference type="EMBL" id="BA000037">
    <property type="protein sequence ID" value="BAC94983.1"/>
    <property type="molecule type" value="Genomic_DNA"/>
</dbReference>
<proteinExistence type="predicted"/>
<dbReference type="AlphaFoldDB" id="Q7MJE3"/>
<reference evidence="5 6" key="1">
    <citation type="journal article" date="2003" name="Genome Res.">
        <title>Comparative genome analysis of Vibrio vulnificus, a marine pathogen.</title>
        <authorList>
            <person name="Chen C.Y."/>
            <person name="Wu K.M."/>
            <person name="Chang Y.C."/>
            <person name="Chang C.H."/>
            <person name="Tsai H.C."/>
            <person name="Liao T.L."/>
            <person name="Liu Y.M."/>
            <person name="Chen H.J."/>
            <person name="Shen A.B."/>
            <person name="Li J.C."/>
            <person name="Su T.L."/>
            <person name="Shao C.P."/>
            <person name="Lee C.T."/>
            <person name="Hor L.I."/>
            <person name="Tsai S.F."/>
        </authorList>
    </citation>
    <scope>NUCLEOTIDE SEQUENCE [LARGE SCALE GENOMIC DNA]</scope>
    <source>
        <strain evidence="5 6">YJ016</strain>
    </source>
</reference>
<evidence type="ECO:0000256" key="3">
    <source>
        <dbReference type="ARBA" id="ARBA00023163"/>
    </source>
</evidence>
<dbReference type="SUPFAM" id="SSF46689">
    <property type="entry name" value="Homeodomain-like"/>
    <property type="match status" value="1"/>
</dbReference>
<evidence type="ECO:0000256" key="1">
    <source>
        <dbReference type="ARBA" id="ARBA00023015"/>
    </source>
</evidence>
<dbReference type="RefSeq" id="WP_011150729.1">
    <property type="nucleotide sequence ID" value="NC_005139.1"/>
</dbReference>
<dbReference type="InterPro" id="IPR009057">
    <property type="entry name" value="Homeodomain-like_sf"/>
</dbReference>
<dbReference type="InterPro" id="IPR020449">
    <property type="entry name" value="Tscrpt_reg_AraC-type_HTH"/>
</dbReference>
<keyword evidence="2 5" id="KW-0238">DNA-binding</keyword>
<dbReference type="PANTHER" id="PTHR43280">
    <property type="entry name" value="ARAC-FAMILY TRANSCRIPTIONAL REGULATOR"/>
    <property type="match status" value="1"/>
</dbReference>
<dbReference type="Gene3D" id="1.10.10.60">
    <property type="entry name" value="Homeodomain-like"/>
    <property type="match status" value="1"/>
</dbReference>
<name>Q7MJE3_VIBVY</name>
<dbReference type="Proteomes" id="UP000002675">
    <property type="component" value="Chromosome I"/>
</dbReference>
<dbReference type="KEGG" id="vvy:VV2219"/>
<evidence type="ECO:0000313" key="6">
    <source>
        <dbReference type="Proteomes" id="UP000002675"/>
    </source>
</evidence>
<dbReference type="PRINTS" id="PR00032">
    <property type="entry name" value="HTHARAC"/>
</dbReference>
<evidence type="ECO:0000256" key="2">
    <source>
        <dbReference type="ARBA" id="ARBA00023125"/>
    </source>
</evidence>
<dbReference type="PROSITE" id="PS01124">
    <property type="entry name" value="HTH_ARAC_FAMILY_2"/>
    <property type="match status" value="1"/>
</dbReference>
<sequence length="243" mass="28873">MIKKRKFKEFQGKSVYLKIRCYRNHIISFNSNGNISHKGFIESITPGKAYLIPKETEIYVYLFHRISKKNISIYIYTYEKPGYQELYNLVAKTINKLNNLNNIEIQNKNYISQSIKHHLLSEIKKHSTNKTPKKNRKEYNKNIVEIINSDIKKKWNYKEICSLLFVSHSTLYRTLKNEGKTLKMIVLHIRIINSQKLLVNTNMSINEISNRCGFNSPSYFSRKFKDSVKMSPTEYRRMNKKLD</sequence>
<gene>
    <name evidence="5" type="ordered locus">VV2219</name>
</gene>
<dbReference type="InterPro" id="IPR018060">
    <property type="entry name" value="HTH_AraC"/>
</dbReference>
<protein>
    <submittedName>
        <fullName evidence="5">AraC-type DNA-binding domain-containing protein</fullName>
    </submittedName>
</protein>
<organism evidence="5 6">
    <name type="scientific">Vibrio vulnificus (strain YJ016)</name>
    <dbReference type="NCBI Taxonomy" id="196600"/>
    <lineage>
        <taxon>Bacteria</taxon>
        <taxon>Pseudomonadati</taxon>
        <taxon>Pseudomonadota</taxon>
        <taxon>Gammaproteobacteria</taxon>
        <taxon>Vibrionales</taxon>
        <taxon>Vibrionaceae</taxon>
        <taxon>Vibrio</taxon>
    </lineage>
</organism>
<dbReference type="GO" id="GO:0043565">
    <property type="term" value="F:sequence-specific DNA binding"/>
    <property type="evidence" value="ECO:0007669"/>
    <property type="project" value="InterPro"/>
</dbReference>
<dbReference type="HOGENOM" id="CLU_1151415_0_0_6"/>
<dbReference type="SMART" id="SM00342">
    <property type="entry name" value="HTH_ARAC"/>
    <property type="match status" value="1"/>
</dbReference>
<dbReference type="Pfam" id="PF12833">
    <property type="entry name" value="HTH_18"/>
    <property type="match status" value="1"/>
</dbReference>
<keyword evidence="3" id="KW-0804">Transcription</keyword>
<dbReference type="GO" id="GO:0003700">
    <property type="term" value="F:DNA-binding transcription factor activity"/>
    <property type="evidence" value="ECO:0007669"/>
    <property type="project" value="InterPro"/>
</dbReference>
<keyword evidence="1" id="KW-0805">Transcription regulation</keyword>
<dbReference type="InterPro" id="IPR018062">
    <property type="entry name" value="HTH_AraC-typ_CS"/>
</dbReference>
<feature type="domain" description="HTH araC/xylS-type" evidence="4">
    <location>
        <begin position="141"/>
        <end position="238"/>
    </location>
</feature>
<evidence type="ECO:0000259" key="4">
    <source>
        <dbReference type="PROSITE" id="PS01124"/>
    </source>
</evidence>
<dbReference type="PROSITE" id="PS00041">
    <property type="entry name" value="HTH_ARAC_FAMILY_1"/>
    <property type="match status" value="1"/>
</dbReference>